<accession>A0A4S2KFF5</accession>
<dbReference type="AlphaFoldDB" id="A0A4S2KFF5"/>
<dbReference type="EMBL" id="QBLH01002544">
    <property type="protein sequence ID" value="TGZ48145.1"/>
    <property type="molecule type" value="Genomic_DNA"/>
</dbReference>
<dbReference type="Proteomes" id="UP000310200">
    <property type="component" value="Unassembled WGS sequence"/>
</dbReference>
<keyword evidence="2" id="KW-1133">Transmembrane helix</keyword>
<sequence>MDDVNINKICLDIQEVELDEEEKEWVKLSWISSQSDDDGSFQSSGIQRDLGNEAAQMKDCDNKGSFTNAELEDISDGISVITESDTDAVNTNLSQICQFKPLESPQMLEVQLSRQKDIWNILIACVLGMIIGLSLSHLFTIPETCPVSDGVDAESLRTASHNIVNTCKELTDVKTMLNEIKAHIPADKKITKQFLTQFFEITDSSNETSDKPIVVNKEFFNSTSHPLDQLQGSLHVLSSLAFIYDDNSSLKNKINKTLDIVNNTKLFYDTLILLTNNKQDEYNPNVSNFLQHKQMYTTTKLLLSNLAEKVSKVTSKVYNKYDKERHRLNKKLCLLKSILPDDKFLKQLTENNQMFKDYDKSCFPNYTSKNLDRTITKDNTKMKEQITKTDDTVLHPKYDKQNSHRIHDDNKENSFKNKRNKKQNVDKSTMEFVRNASHKIHNTSQLLLSEVIENISNLRRKFLKQLIEDYESDNKDKESVKDERKDDYLQSNTISKNDILKNSFDNILMQLKNTCPLSTNYCPKFNLNTSTFDTVSNVRNHKTKNYKHKKHTNSKKTMDRRDSAKILPVEGESRPRKKEYFKSNGSTKKIVNGKATYEGENISSQNKIKNHISEHTVDCDKSKHSSLDSRTMKQDNQHYTDTDRNKAFYKYRQGQIRSDNKRFHEYKKQLDASDWYFRRAFARRNARRHAEYIYQRNMKWKNRR</sequence>
<proteinExistence type="predicted"/>
<evidence type="ECO:0000256" key="1">
    <source>
        <dbReference type="SAM" id="MobiDB-lite"/>
    </source>
</evidence>
<evidence type="ECO:0000256" key="2">
    <source>
        <dbReference type="SAM" id="Phobius"/>
    </source>
</evidence>
<keyword evidence="2" id="KW-0812">Transmembrane</keyword>
<feature type="region of interest" description="Disordered" evidence="1">
    <location>
        <begin position="396"/>
        <end position="426"/>
    </location>
</feature>
<organism evidence="3 4">
    <name type="scientific">Temnothorax longispinosus</name>
    <dbReference type="NCBI Taxonomy" id="300112"/>
    <lineage>
        <taxon>Eukaryota</taxon>
        <taxon>Metazoa</taxon>
        <taxon>Ecdysozoa</taxon>
        <taxon>Arthropoda</taxon>
        <taxon>Hexapoda</taxon>
        <taxon>Insecta</taxon>
        <taxon>Pterygota</taxon>
        <taxon>Neoptera</taxon>
        <taxon>Endopterygota</taxon>
        <taxon>Hymenoptera</taxon>
        <taxon>Apocrita</taxon>
        <taxon>Aculeata</taxon>
        <taxon>Formicoidea</taxon>
        <taxon>Formicidae</taxon>
        <taxon>Myrmicinae</taxon>
        <taxon>Temnothorax</taxon>
    </lineage>
</organism>
<reference evidence="3 4" key="1">
    <citation type="journal article" date="2019" name="Philos. Trans. R. Soc. Lond., B, Biol. Sci.">
        <title>Ant behaviour and brain gene expression of defending hosts depend on the ecological success of the intruding social parasite.</title>
        <authorList>
            <person name="Kaur R."/>
            <person name="Stoldt M."/>
            <person name="Jongepier E."/>
            <person name="Feldmeyer B."/>
            <person name="Menzel F."/>
            <person name="Bornberg-Bauer E."/>
            <person name="Foitzik S."/>
        </authorList>
    </citation>
    <scope>NUCLEOTIDE SEQUENCE [LARGE SCALE GENOMIC DNA]</scope>
    <source>
        <tissue evidence="3">Whole body</tissue>
    </source>
</reference>
<evidence type="ECO:0000313" key="4">
    <source>
        <dbReference type="Proteomes" id="UP000310200"/>
    </source>
</evidence>
<keyword evidence="2" id="KW-0472">Membrane</keyword>
<comment type="caution">
    <text evidence="3">The sequence shown here is derived from an EMBL/GenBank/DDBJ whole genome shotgun (WGS) entry which is preliminary data.</text>
</comment>
<protein>
    <submittedName>
        <fullName evidence="3">Uncharacterized protein</fullName>
    </submittedName>
</protein>
<evidence type="ECO:0000313" key="3">
    <source>
        <dbReference type="EMBL" id="TGZ48145.1"/>
    </source>
</evidence>
<feature type="compositionally biased region" description="Basic and acidic residues" evidence="1">
    <location>
        <begin position="396"/>
        <end position="415"/>
    </location>
</feature>
<keyword evidence="4" id="KW-1185">Reference proteome</keyword>
<gene>
    <name evidence="3" type="ORF">DBV15_04576</name>
</gene>
<name>A0A4S2KFF5_9HYME</name>
<feature type="transmembrane region" description="Helical" evidence="2">
    <location>
        <begin position="118"/>
        <end position="139"/>
    </location>
</feature>